<proteinExistence type="predicted"/>
<evidence type="ECO:0008006" key="3">
    <source>
        <dbReference type="Google" id="ProtNLM"/>
    </source>
</evidence>
<gene>
    <name evidence="1" type="ORF">D0865_11423</name>
</gene>
<evidence type="ECO:0000313" key="1">
    <source>
        <dbReference type="EMBL" id="RMY43196.1"/>
    </source>
</evidence>
<sequence>MEQVKAFASQFRKQNIATVIVDGEDTYRIPPSLLDKLWSHCPNFCEKLTLEMDRKQSLQVQTSTANCEVSELFLFWASELRLPHINVSEDDITEDDASTTDVGCNNPEDVLADLWLFAAEFSIPRLQNEAMKRLLEILFEVRVRPCTLRQFYRPGERTQLQDVLQLEVAHGLCSDCYAAHEEDALGKIDGFLTAFASLVREEGMLDPKETSPSRLFANGDDISAFMVPEE</sequence>
<dbReference type="VEuPathDB" id="FungiDB:BTJ68_08352"/>
<accession>A0A3M7BUA2</accession>
<dbReference type="AlphaFoldDB" id="A0A3M7BUA2"/>
<dbReference type="OrthoDB" id="194443at2759"/>
<name>A0A3M7BUA2_HORWE</name>
<protein>
    <recommendedName>
        <fullName evidence="3">BTB domain-containing protein</fullName>
    </recommendedName>
</protein>
<organism evidence="1 2">
    <name type="scientific">Hortaea werneckii</name>
    <name type="common">Black yeast</name>
    <name type="synonym">Cladosporium werneckii</name>
    <dbReference type="NCBI Taxonomy" id="91943"/>
    <lineage>
        <taxon>Eukaryota</taxon>
        <taxon>Fungi</taxon>
        <taxon>Dikarya</taxon>
        <taxon>Ascomycota</taxon>
        <taxon>Pezizomycotina</taxon>
        <taxon>Dothideomycetes</taxon>
        <taxon>Dothideomycetidae</taxon>
        <taxon>Mycosphaerellales</taxon>
        <taxon>Teratosphaeriaceae</taxon>
        <taxon>Hortaea</taxon>
    </lineage>
</organism>
<dbReference type="EMBL" id="QWIN01001220">
    <property type="protein sequence ID" value="RMY43196.1"/>
    <property type="molecule type" value="Genomic_DNA"/>
</dbReference>
<evidence type="ECO:0000313" key="2">
    <source>
        <dbReference type="Proteomes" id="UP000270230"/>
    </source>
</evidence>
<dbReference type="Proteomes" id="UP000270230">
    <property type="component" value="Unassembled WGS sequence"/>
</dbReference>
<reference evidence="1 2" key="1">
    <citation type="journal article" date="2018" name="BMC Genomics">
        <title>Genomic evidence for intraspecific hybridization in a clonal and extremely halotolerant yeast.</title>
        <authorList>
            <person name="Gostincar C."/>
            <person name="Stajich J.E."/>
            <person name="Zupancic J."/>
            <person name="Zalar P."/>
            <person name="Gunde-Cimerman N."/>
        </authorList>
    </citation>
    <scope>NUCLEOTIDE SEQUENCE [LARGE SCALE GENOMIC DNA]</scope>
    <source>
        <strain evidence="1 2">EXF-151</strain>
    </source>
</reference>
<comment type="caution">
    <text evidence="1">The sequence shown here is derived from an EMBL/GenBank/DDBJ whole genome shotgun (WGS) entry which is preliminary data.</text>
</comment>